<sequence>MTKTYTHLSSTELVSEITTGIKNSITIVKQLEEMAEQHQVVSEKEVVEQAGAAMMLILEMTLSKVNDLLGEVDNRQNSEMIIEALLAKLDEFMRVDGQYFVSALLLTGTISLGELLSV</sequence>
<proteinExistence type="predicted"/>
<evidence type="ECO:0000313" key="1">
    <source>
        <dbReference type="EMBL" id="APT46612.1"/>
    </source>
</evidence>
<organism evidence="1 2">
    <name type="scientific">Bacillus safensis</name>
    <dbReference type="NCBI Taxonomy" id="561879"/>
    <lineage>
        <taxon>Bacteria</taxon>
        <taxon>Bacillati</taxon>
        <taxon>Bacillota</taxon>
        <taxon>Bacilli</taxon>
        <taxon>Bacillales</taxon>
        <taxon>Bacillaceae</taxon>
        <taxon>Bacillus</taxon>
    </lineage>
</organism>
<accession>A0A1L6ZJH2</accession>
<gene>
    <name evidence="1" type="ORF">BSA145_12605</name>
</gene>
<reference evidence="1 2" key="1">
    <citation type="submission" date="2016-05" db="EMBL/GenBank/DDBJ databases">
        <title>Complete Genome and Methylome Analysis of Psychrotrophic Bacterial Isolates from Antarctic Lake Untersee.</title>
        <authorList>
            <person name="Fomenkov A."/>
            <person name="Akimov V.N."/>
            <person name="Vasilyeva L.V."/>
            <person name="Andersen D."/>
            <person name="Vincze T."/>
            <person name="Roberts R.J."/>
        </authorList>
    </citation>
    <scope>NUCLEOTIDE SEQUENCE [LARGE SCALE GENOMIC DNA]</scope>
    <source>
        <strain evidence="1 2">U14-5</strain>
    </source>
</reference>
<name>A0A1L6ZJH2_BACIA</name>
<dbReference type="AlphaFoldDB" id="A0A1L6ZJH2"/>
<dbReference type="Proteomes" id="UP000185426">
    <property type="component" value="Chromosome"/>
</dbReference>
<protein>
    <submittedName>
        <fullName evidence="1">Uncharacterized protein</fullName>
    </submittedName>
</protein>
<dbReference type="EMBL" id="CP015607">
    <property type="protein sequence ID" value="APT46612.1"/>
    <property type="molecule type" value="Genomic_DNA"/>
</dbReference>
<dbReference type="RefSeq" id="WP_075622687.1">
    <property type="nucleotide sequence ID" value="NZ_CP015607.1"/>
</dbReference>
<evidence type="ECO:0000313" key="2">
    <source>
        <dbReference type="Proteomes" id="UP000185426"/>
    </source>
</evidence>